<dbReference type="AlphaFoldDB" id="A0A9Q0MEP5"/>
<proteinExistence type="predicted"/>
<feature type="compositionally biased region" description="Basic residues" evidence="1">
    <location>
        <begin position="27"/>
        <end position="49"/>
    </location>
</feature>
<dbReference type="Pfam" id="PF09805">
    <property type="entry name" value="Nop25"/>
    <property type="match status" value="1"/>
</dbReference>
<organism evidence="2 3">
    <name type="scientific">Blomia tropicalis</name>
    <name type="common">Mite</name>
    <dbReference type="NCBI Taxonomy" id="40697"/>
    <lineage>
        <taxon>Eukaryota</taxon>
        <taxon>Metazoa</taxon>
        <taxon>Ecdysozoa</taxon>
        <taxon>Arthropoda</taxon>
        <taxon>Chelicerata</taxon>
        <taxon>Arachnida</taxon>
        <taxon>Acari</taxon>
        <taxon>Acariformes</taxon>
        <taxon>Sarcoptiformes</taxon>
        <taxon>Astigmata</taxon>
        <taxon>Glycyphagoidea</taxon>
        <taxon>Echimyopodidae</taxon>
        <taxon>Blomia</taxon>
    </lineage>
</organism>
<feature type="region of interest" description="Disordered" evidence="1">
    <location>
        <begin position="1"/>
        <end position="52"/>
    </location>
</feature>
<evidence type="ECO:0000313" key="3">
    <source>
        <dbReference type="Proteomes" id="UP001142055"/>
    </source>
</evidence>
<sequence length="240" mass="28461">METRRKRGKSDNASSTSDKKPWGKSPYHSKQRKLQQQQRPKHSSNRKRVITFDEDERKSFLSGFQKRKQERKQRAKERIDEQVREEVKRIKARRDEKLKKIFTDTSLQKELDQHAEYALQYDLPEQTVEIKGFDIGNITNSLGLSMGVNKPKYSTDKESDDVDEEKIDSKEEENEEEANDDEKTEESISNSKNICKDMKKIKKSSSKELNKSKIMKTKQRLNSKKKLNRKRYRKESSKRK</sequence>
<dbReference type="InterPro" id="IPR019186">
    <property type="entry name" value="Nucleolar_protein_12"/>
</dbReference>
<reference evidence="2" key="1">
    <citation type="submission" date="2022-12" db="EMBL/GenBank/DDBJ databases">
        <title>Genome assemblies of Blomia tropicalis.</title>
        <authorList>
            <person name="Cui Y."/>
        </authorList>
    </citation>
    <scope>NUCLEOTIDE SEQUENCE</scope>
    <source>
        <tissue evidence="2">Adult mites</tissue>
    </source>
</reference>
<keyword evidence="3" id="KW-1185">Reference proteome</keyword>
<evidence type="ECO:0008006" key="4">
    <source>
        <dbReference type="Google" id="ProtNLM"/>
    </source>
</evidence>
<dbReference type="OMA" id="GMDFDPN"/>
<name>A0A9Q0MEP5_BLOTA</name>
<feature type="compositionally biased region" description="Basic residues" evidence="1">
    <location>
        <begin position="213"/>
        <end position="240"/>
    </location>
</feature>
<comment type="caution">
    <text evidence="2">The sequence shown here is derived from an EMBL/GenBank/DDBJ whole genome shotgun (WGS) entry which is preliminary data.</text>
</comment>
<feature type="compositionally biased region" description="Acidic residues" evidence="1">
    <location>
        <begin position="158"/>
        <end position="184"/>
    </location>
</feature>
<protein>
    <recommendedName>
        <fullName evidence="4">Nucleolar protein 12</fullName>
    </recommendedName>
</protein>
<feature type="region of interest" description="Disordered" evidence="1">
    <location>
        <begin position="140"/>
        <end position="240"/>
    </location>
</feature>
<evidence type="ECO:0000313" key="2">
    <source>
        <dbReference type="EMBL" id="KAJ6224242.1"/>
    </source>
</evidence>
<accession>A0A9Q0MEP5</accession>
<gene>
    <name evidence="2" type="ORF">RDWZM_002787</name>
</gene>
<dbReference type="EMBL" id="JAPWDV010000001">
    <property type="protein sequence ID" value="KAJ6224242.1"/>
    <property type="molecule type" value="Genomic_DNA"/>
</dbReference>
<dbReference type="Proteomes" id="UP001142055">
    <property type="component" value="Chromosome 1"/>
</dbReference>
<evidence type="ECO:0000256" key="1">
    <source>
        <dbReference type="SAM" id="MobiDB-lite"/>
    </source>
</evidence>
<feature type="region of interest" description="Disordered" evidence="1">
    <location>
        <begin position="63"/>
        <end position="82"/>
    </location>
</feature>
<feature type="compositionally biased region" description="Basic residues" evidence="1">
    <location>
        <begin position="65"/>
        <end position="75"/>
    </location>
</feature>